<dbReference type="InterPro" id="IPR036390">
    <property type="entry name" value="WH_DNA-bd_sf"/>
</dbReference>
<dbReference type="Pfam" id="PF12840">
    <property type="entry name" value="HTH_20"/>
    <property type="match status" value="1"/>
</dbReference>
<protein>
    <submittedName>
        <fullName evidence="1">Helix-turn-helix domain-containing protein</fullName>
    </submittedName>
</protein>
<name>A0AAU7GF70_9MICO</name>
<dbReference type="CDD" id="cd00090">
    <property type="entry name" value="HTH_ARSR"/>
    <property type="match status" value="1"/>
</dbReference>
<dbReference type="SUPFAM" id="SSF46785">
    <property type="entry name" value="Winged helix' DNA-binding domain"/>
    <property type="match status" value="1"/>
</dbReference>
<dbReference type="RefSeq" id="WP_348789073.1">
    <property type="nucleotide sequence ID" value="NZ_CP157390.1"/>
</dbReference>
<dbReference type="Gene3D" id="1.10.10.10">
    <property type="entry name" value="Winged helix-like DNA-binding domain superfamily/Winged helix DNA-binding domain"/>
    <property type="match status" value="1"/>
</dbReference>
<dbReference type="InterPro" id="IPR011991">
    <property type="entry name" value="ArsR-like_HTH"/>
</dbReference>
<dbReference type="AlphaFoldDB" id="A0AAU7GF70"/>
<proteinExistence type="predicted"/>
<evidence type="ECO:0000313" key="1">
    <source>
        <dbReference type="EMBL" id="XBM49154.1"/>
    </source>
</evidence>
<reference evidence="1" key="1">
    <citation type="submission" date="2024-05" db="EMBL/GenBank/DDBJ databases">
        <title>The Natural Products Discovery Center: Release of the First 8490 Sequenced Strains for Exploring Actinobacteria Biosynthetic Diversity.</title>
        <authorList>
            <person name="Kalkreuter E."/>
            <person name="Kautsar S.A."/>
            <person name="Yang D."/>
            <person name="Bader C.D."/>
            <person name="Teijaro C.N."/>
            <person name="Fluegel L."/>
            <person name="Davis C.M."/>
            <person name="Simpson J.R."/>
            <person name="Lauterbach L."/>
            <person name="Steele A.D."/>
            <person name="Gui C."/>
            <person name="Meng S."/>
            <person name="Li G."/>
            <person name="Viehrig K."/>
            <person name="Ye F."/>
            <person name="Su P."/>
            <person name="Kiefer A.F."/>
            <person name="Nichols A."/>
            <person name="Cepeda A.J."/>
            <person name="Yan W."/>
            <person name="Fan B."/>
            <person name="Jiang Y."/>
            <person name="Adhikari A."/>
            <person name="Zheng C.-J."/>
            <person name="Schuster L."/>
            <person name="Cowan T.M."/>
            <person name="Smanski M.J."/>
            <person name="Chevrette M.G."/>
            <person name="de Carvalho L.P.S."/>
            <person name="Shen B."/>
        </authorList>
    </citation>
    <scope>NUCLEOTIDE SEQUENCE</scope>
    <source>
        <strain evidence="1">NPDC080035</strain>
    </source>
</reference>
<dbReference type="InterPro" id="IPR036388">
    <property type="entry name" value="WH-like_DNA-bd_sf"/>
</dbReference>
<organism evidence="1">
    <name type="scientific">Leifsonia sp. NPDC080035</name>
    <dbReference type="NCBI Taxonomy" id="3143936"/>
    <lineage>
        <taxon>Bacteria</taxon>
        <taxon>Bacillati</taxon>
        <taxon>Actinomycetota</taxon>
        <taxon>Actinomycetes</taxon>
        <taxon>Micrococcales</taxon>
        <taxon>Microbacteriaceae</taxon>
        <taxon>Leifsonia</taxon>
    </lineage>
</organism>
<dbReference type="EMBL" id="CP157390">
    <property type="protein sequence ID" value="XBM49154.1"/>
    <property type="molecule type" value="Genomic_DNA"/>
</dbReference>
<gene>
    <name evidence="1" type="ORF">AAME72_04665</name>
</gene>
<sequence>MRRRDATRHPRRTLLSRPRLLLLDRLLRDSPQTAPQLADSVHLHHNTVREHLDRLVDDGLVVRETEHRTQRGRPHVLFSAAAGGVGLSASAAAQTRRALALGEAYRHAYGFPDPADEADGTAQIDVLEDYLDRRGFRPRVDRDALAVRLACPFGELQGSMEQHTICGVDAAVMRSVLGRVDGPLRVMDVRSDGAGTCVLRLIRGAEASAPSCPGCPPDPRTSSAG</sequence>
<accession>A0AAU7GF70</accession>